<gene>
    <name evidence="1" type="ORF">MmonteBS_35100</name>
</gene>
<protein>
    <submittedName>
        <fullName evidence="1">Uncharacterized protein</fullName>
    </submittedName>
</protein>
<organism evidence="1 2">
    <name type="scientific">Mycobacterium montefiorense</name>
    <dbReference type="NCBI Taxonomy" id="154654"/>
    <lineage>
        <taxon>Bacteria</taxon>
        <taxon>Bacillati</taxon>
        <taxon>Actinomycetota</taxon>
        <taxon>Actinomycetes</taxon>
        <taxon>Mycobacteriales</taxon>
        <taxon>Mycobacteriaceae</taxon>
        <taxon>Mycobacterium</taxon>
        <taxon>Mycobacterium simiae complex</taxon>
    </lineage>
</organism>
<name>A0ABQ0NQP1_9MYCO</name>
<reference evidence="2" key="1">
    <citation type="submission" date="2018-04" db="EMBL/GenBank/DDBJ databases">
        <title>Draft genome sequence of Mycobacterium montefiorense isolated from Japanese black salamander.</title>
        <authorList>
            <person name="Fukano H."/>
            <person name="Yoshida M."/>
            <person name="Shimizu A."/>
            <person name="Iwao H."/>
            <person name="Kurata O."/>
            <person name="Katayama Y."/>
            <person name="Omatsu T."/>
            <person name="Mizutani T."/>
            <person name="Wada S."/>
            <person name="Hoshino Y."/>
        </authorList>
    </citation>
    <scope>NUCLEOTIDE SEQUENCE [LARGE SCALE GENOMIC DNA]</scope>
    <source>
        <strain evidence="2">BS</strain>
    </source>
</reference>
<dbReference type="Proteomes" id="UP000245060">
    <property type="component" value="Unassembled WGS sequence"/>
</dbReference>
<sequence length="87" mass="9637">MRLGTGHLRLQRAQAGAGSADLRVQRITFGLSEIELAGHVLVFVAELIDGGVERFDLRRTLRKPDVICLSPHHRLVDQVDDAQVGRL</sequence>
<dbReference type="EMBL" id="BFCH01000018">
    <property type="protein sequence ID" value="GBG39138.1"/>
    <property type="molecule type" value="Genomic_DNA"/>
</dbReference>
<proteinExistence type="predicted"/>
<comment type="caution">
    <text evidence="1">The sequence shown here is derived from an EMBL/GenBank/DDBJ whole genome shotgun (WGS) entry which is preliminary data.</text>
</comment>
<evidence type="ECO:0000313" key="2">
    <source>
        <dbReference type="Proteomes" id="UP000245060"/>
    </source>
</evidence>
<keyword evidence="2" id="KW-1185">Reference proteome</keyword>
<evidence type="ECO:0000313" key="1">
    <source>
        <dbReference type="EMBL" id="GBG39138.1"/>
    </source>
</evidence>
<accession>A0ABQ0NQP1</accession>